<evidence type="ECO:0000256" key="2">
    <source>
        <dbReference type="ARBA" id="ARBA00011971"/>
    </source>
</evidence>
<evidence type="ECO:0000313" key="9">
    <source>
        <dbReference type="Proteomes" id="UP000245168"/>
    </source>
</evidence>
<feature type="binding site" description="in other chain" evidence="6">
    <location>
        <position position="112"/>
    </location>
    <ligand>
        <name>5-phospho-alpha-D-ribose 1-diphosphate</name>
        <dbReference type="ChEBI" id="CHEBI:58017"/>
        <note>ligand shared between dimeric partners</note>
    </ligand>
</feature>
<feature type="domain" description="Phosphoribosyltransferase" evidence="7">
    <location>
        <begin position="57"/>
        <end position="180"/>
    </location>
</feature>
<dbReference type="InterPro" id="IPR004467">
    <property type="entry name" value="Or_phspho_trans_dom"/>
</dbReference>
<dbReference type="HAMAP" id="MF_01208">
    <property type="entry name" value="PyrE"/>
    <property type="match status" value="1"/>
</dbReference>
<dbReference type="UniPathway" id="UPA00070">
    <property type="reaction ID" value="UER00119"/>
</dbReference>
<accession>A0A2U2BUM2</accession>
<comment type="subunit">
    <text evidence="6">Homodimer.</text>
</comment>
<keyword evidence="5 6" id="KW-0665">Pyrimidine biosynthesis</keyword>
<dbReference type="Pfam" id="PF00156">
    <property type="entry name" value="Pribosyltran"/>
    <property type="match status" value="1"/>
</dbReference>
<keyword evidence="6" id="KW-0460">Magnesium</keyword>
<dbReference type="OrthoDB" id="9779060at2"/>
<sequence length="200" mass="21294">MSAQPADASPSTPNPAEARAALKALIRRLSFSEGEAKTLASGKTSSFYFDMKRTMSQPQGLALIADLMLDEIRPLSPDYIGGLEMGAIPILNGVALESHRRGCDIPTFWIRKKAKAHGSQSRLEGLDLADLEGKTAVMVEDVTTTGGSVLQAIEEARGNGVTVDHVVTVVDREEGAADNLEKAGVTLHAVFRASEFKTDG</sequence>
<dbReference type="PANTHER" id="PTHR19278:SF9">
    <property type="entry name" value="URIDINE 5'-MONOPHOSPHATE SYNTHASE"/>
    <property type="match status" value="1"/>
</dbReference>
<comment type="similarity">
    <text evidence="6">Belongs to the purine/pyrimidine phosphoribosyltransferase family. PyrE subfamily.</text>
</comment>
<evidence type="ECO:0000256" key="6">
    <source>
        <dbReference type="HAMAP-Rule" id="MF_01208"/>
    </source>
</evidence>
<comment type="cofactor">
    <cofactor evidence="6">
        <name>Mg(2+)</name>
        <dbReference type="ChEBI" id="CHEBI:18420"/>
    </cofactor>
</comment>
<dbReference type="Proteomes" id="UP000245168">
    <property type="component" value="Unassembled WGS sequence"/>
</dbReference>
<dbReference type="SUPFAM" id="SSF53271">
    <property type="entry name" value="PRTase-like"/>
    <property type="match status" value="1"/>
</dbReference>
<dbReference type="RefSeq" id="WP_109252911.1">
    <property type="nucleotide sequence ID" value="NZ_QEXV01000003.1"/>
</dbReference>
<dbReference type="EC" id="2.4.2.10" evidence="2 6"/>
<comment type="catalytic activity">
    <reaction evidence="6">
        <text>orotidine 5'-phosphate + diphosphate = orotate + 5-phospho-alpha-D-ribose 1-diphosphate</text>
        <dbReference type="Rhea" id="RHEA:10380"/>
        <dbReference type="ChEBI" id="CHEBI:30839"/>
        <dbReference type="ChEBI" id="CHEBI:33019"/>
        <dbReference type="ChEBI" id="CHEBI:57538"/>
        <dbReference type="ChEBI" id="CHEBI:58017"/>
        <dbReference type="EC" id="2.4.2.10"/>
    </reaction>
</comment>
<keyword evidence="4 6" id="KW-0808">Transferase</keyword>
<dbReference type="InterPro" id="IPR000836">
    <property type="entry name" value="PRTase_dom"/>
</dbReference>
<feature type="binding site" evidence="6">
    <location>
        <position position="117"/>
    </location>
    <ligand>
        <name>5-phospho-alpha-D-ribose 1-diphosphate</name>
        <dbReference type="ChEBI" id="CHEBI:58017"/>
        <note>ligand shared between dimeric partners</note>
    </ligand>
</feature>
<comment type="function">
    <text evidence="6">Catalyzes the transfer of a ribosyl phosphate group from 5-phosphoribose 1-diphosphate to orotate, leading to the formation of orotidine monophosphate (OMP).</text>
</comment>
<evidence type="ECO:0000256" key="5">
    <source>
        <dbReference type="ARBA" id="ARBA00022975"/>
    </source>
</evidence>
<dbReference type="NCBIfam" id="TIGR00336">
    <property type="entry name" value="pyrE"/>
    <property type="match status" value="1"/>
</dbReference>
<feature type="binding site" description="in other chain" evidence="6">
    <location>
        <begin position="140"/>
        <end position="148"/>
    </location>
    <ligand>
        <name>5-phospho-alpha-D-ribose 1-diphosphate</name>
        <dbReference type="ChEBI" id="CHEBI:58017"/>
        <note>ligand shared between dimeric partners</note>
    </ligand>
</feature>
<dbReference type="GO" id="GO:0044205">
    <property type="term" value="P:'de novo' UMP biosynthetic process"/>
    <property type="evidence" value="ECO:0007669"/>
    <property type="project" value="UniProtKB-UniRule"/>
</dbReference>
<name>A0A2U2BUM2_9PROT</name>
<dbReference type="PANTHER" id="PTHR19278">
    <property type="entry name" value="OROTATE PHOSPHORIBOSYLTRANSFERASE"/>
    <property type="match status" value="1"/>
</dbReference>
<evidence type="ECO:0000313" key="8">
    <source>
        <dbReference type="EMBL" id="PWE17680.1"/>
    </source>
</evidence>
<dbReference type="GO" id="GO:0019856">
    <property type="term" value="P:pyrimidine nucleobase biosynthetic process"/>
    <property type="evidence" value="ECO:0007669"/>
    <property type="project" value="TreeGrafter"/>
</dbReference>
<comment type="pathway">
    <text evidence="1 6">Pyrimidine metabolism; UMP biosynthesis via de novo pathway; UMP from orotate: step 1/2.</text>
</comment>
<evidence type="ECO:0000256" key="3">
    <source>
        <dbReference type="ARBA" id="ARBA00022676"/>
    </source>
</evidence>
<keyword evidence="9" id="KW-1185">Reference proteome</keyword>
<dbReference type="CDD" id="cd06223">
    <property type="entry name" value="PRTases_typeI"/>
    <property type="match status" value="1"/>
</dbReference>
<organism evidence="8 9">
    <name type="scientific">Marinicauda salina</name>
    <dbReference type="NCBI Taxonomy" id="2135793"/>
    <lineage>
        <taxon>Bacteria</taxon>
        <taxon>Pseudomonadati</taxon>
        <taxon>Pseudomonadota</taxon>
        <taxon>Alphaproteobacteria</taxon>
        <taxon>Maricaulales</taxon>
        <taxon>Maricaulaceae</taxon>
        <taxon>Marinicauda</taxon>
    </lineage>
</organism>
<evidence type="ECO:0000259" key="7">
    <source>
        <dbReference type="Pfam" id="PF00156"/>
    </source>
</evidence>
<dbReference type="GO" id="GO:0004588">
    <property type="term" value="F:orotate phosphoribosyltransferase activity"/>
    <property type="evidence" value="ECO:0007669"/>
    <property type="project" value="UniProtKB-UniRule"/>
</dbReference>
<dbReference type="EMBL" id="QEXV01000003">
    <property type="protein sequence ID" value="PWE17680.1"/>
    <property type="molecule type" value="Genomic_DNA"/>
</dbReference>
<protein>
    <recommendedName>
        <fullName evidence="2 6">Orotate phosphoribosyltransferase</fullName>
        <shortName evidence="6">OPRT</shortName>
        <shortName evidence="6">OPRTase</shortName>
        <ecNumber evidence="2 6">2.4.2.10</ecNumber>
    </recommendedName>
</protein>
<evidence type="ECO:0000256" key="4">
    <source>
        <dbReference type="ARBA" id="ARBA00022679"/>
    </source>
</evidence>
<dbReference type="GO" id="GO:0000287">
    <property type="term" value="F:magnesium ion binding"/>
    <property type="evidence" value="ECO:0007669"/>
    <property type="project" value="UniProtKB-UniRule"/>
</dbReference>
<feature type="binding site" evidence="6">
    <location>
        <position position="115"/>
    </location>
    <ligand>
        <name>5-phospho-alpha-D-ribose 1-diphosphate</name>
        <dbReference type="ChEBI" id="CHEBI:58017"/>
        <note>ligand shared between dimeric partners</note>
    </ligand>
</feature>
<gene>
    <name evidence="6 8" type="primary">pyrE</name>
    <name evidence="8" type="ORF">DDZ18_08460</name>
</gene>
<evidence type="ECO:0000256" key="1">
    <source>
        <dbReference type="ARBA" id="ARBA00004889"/>
    </source>
</evidence>
<feature type="binding site" evidence="6">
    <location>
        <position position="144"/>
    </location>
    <ligand>
        <name>orotate</name>
        <dbReference type="ChEBI" id="CHEBI:30839"/>
    </ligand>
</feature>
<dbReference type="AlphaFoldDB" id="A0A2U2BUM2"/>
<proteinExistence type="inferred from homology"/>
<comment type="caution">
    <text evidence="6">Lacks conserved residue(s) required for the propagation of feature annotation.</text>
</comment>
<reference evidence="9" key="1">
    <citation type="submission" date="2018-05" db="EMBL/GenBank/DDBJ databases">
        <authorList>
            <person name="Liu B.-T."/>
        </authorList>
    </citation>
    <scope>NUCLEOTIDE SEQUENCE [LARGE SCALE GENOMIC DNA]</scope>
    <source>
        <strain evidence="9">WD6-1</strain>
    </source>
</reference>
<dbReference type="Gene3D" id="3.40.50.2020">
    <property type="match status" value="1"/>
</dbReference>
<feature type="binding site" evidence="6">
    <location>
        <position position="172"/>
    </location>
    <ligand>
        <name>orotate</name>
        <dbReference type="ChEBI" id="CHEBI:30839"/>
    </ligand>
</feature>
<keyword evidence="3 6" id="KW-0328">Glycosyltransferase</keyword>
<dbReference type="InterPro" id="IPR023031">
    <property type="entry name" value="OPRT"/>
</dbReference>
<dbReference type="InterPro" id="IPR029057">
    <property type="entry name" value="PRTase-like"/>
</dbReference>
<feature type="binding site" evidence="6">
    <location>
        <position position="111"/>
    </location>
    <ligand>
        <name>5-phospho-alpha-D-ribose 1-diphosphate</name>
        <dbReference type="ChEBI" id="CHEBI:58017"/>
        <note>ligand shared between dimeric partners</note>
    </ligand>
</feature>
<comment type="caution">
    <text evidence="8">The sequence shown here is derived from an EMBL/GenBank/DDBJ whole genome shotgun (WGS) entry which is preliminary data.</text>
</comment>